<dbReference type="InterPro" id="IPR036331">
    <property type="entry name" value="Chagasin-like_sf"/>
</dbReference>
<name>A0A645C7Y3_9ZZZZ</name>
<dbReference type="PANTHER" id="PTHR36530:SF1">
    <property type="entry name" value="AMOEBIASIN-1"/>
    <property type="match status" value="1"/>
</dbReference>
<dbReference type="PANTHER" id="PTHR36530">
    <property type="entry name" value="INHIBITOR OF CYSTEINE PEPTIDASE"/>
    <property type="match status" value="1"/>
</dbReference>
<sequence>MLGRIMLLLIGGMLLAGCETAPKPAVALTGNPAGQASQSARLKVGEQLEVELAGNPTTGYNWLLTDFHEGPLKLEKDDYIPENRFLTGAPGKFRWVFRALAPGETKLEFRYFRPWETFNPQQDARCEYRIAVE</sequence>
<feature type="domain" description="Proteinase inhibitor I42 chagasin" evidence="3">
    <location>
        <begin position="42"/>
        <end position="125"/>
    </location>
</feature>
<dbReference type="AlphaFoldDB" id="A0A645C7Y3"/>
<dbReference type="Pfam" id="PF09394">
    <property type="entry name" value="Inhibitor_I42"/>
    <property type="match status" value="1"/>
</dbReference>
<dbReference type="PROSITE" id="PS51257">
    <property type="entry name" value="PROKAR_LIPOPROTEIN"/>
    <property type="match status" value="1"/>
</dbReference>
<keyword evidence="1" id="KW-0646">Protease inhibitor</keyword>
<keyword evidence="2" id="KW-0789">Thiol protease inhibitor</keyword>
<reference evidence="4" key="1">
    <citation type="submission" date="2019-08" db="EMBL/GenBank/DDBJ databases">
        <authorList>
            <person name="Kucharzyk K."/>
            <person name="Murdoch R.W."/>
            <person name="Higgins S."/>
            <person name="Loffler F."/>
        </authorList>
    </citation>
    <scope>NUCLEOTIDE SEQUENCE</scope>
</reference>
<dbReference type="SUPFAM" id="SSF141066">
    <property type="entry name" value="ICP-like"/>
    <property type="match status" value="1"/>
</dbReference>
<protein>
    <recommendedName>
        <fullName evidence="3">Proteinase inhibitor I42 chagasin domain-containing protein</fullName>
    </recommendedName>
</protein>
<dbReference type="EMBL" id="VSSQ01025230">
    <property type="protein sequence ID" value="MPM73241.1"/>
    <property type="molecule type" value="Genomic_DNA"/>
</dbReference>
<evidence type="ECO:0000256" key="1">
    <source>
        <dbReference type="ARBA" id="ARBA00022690"/>
    </source>
</evidence>
<dbReference type="GO" id="GO:0004869">
    <property type="term" value="F:cysteine-type endopeptidase inhibitor activity"/>
    <property type="evidence" value="ECO:0007669"/>
    <property type="project" value="UniProtKB-KW"/>
</dbReference>
<evidence type="ECO:0000259" key="3">
    <source>
        <dbReference type="Pfam" id="PF09394"/>
    </source>
</evidence>
<comment type="caution">
    <text evidence="4">The sequence shown here is derived from an EMBL/GenBank/DDBJ whole genome shotgun (WGS) entry which is preliminary data.</text>
</comment>
<evidence type="ECO:0000313" key="4">
    <source>
        <dbReference type="EMBL" id="MPM73241.1"/>
    </source>
</evidence>
<gene>
    <name evidence="4" type="ORF">SDC9_120217</name>
</gene>
<organism evidence="4">
    <name type="scientific">bioreactor metagenome</name>
    <dbReference type="NCBI Taxonomy" id="1076179"/>
    <lineage>
        <taxon>unclassified sequences</taxon>
        <taxon>metagenomes</taxon>
        <taxon>ecological metagenomes</taxon>
    </lineage>
</organism>
<proteinExistence type="predicted"/>
<dbReference type="InterPro" id="IPR018990">
    <property type="entry name" value="Prot_inh_I42_chagasin"/>
</dbReference>
<accession>A0A645C7Y3</accession>
<dbReference type="InterPro" id="IPR052781">
    <property type="entry name" value="Cys_protease_inhibitor_I42"/>
</dbReference>
<dbReference type="Gene3D" id="2.60.40.2020">
    <property type="match status" value="1"/>
</dbReference>
<evidence type="ECO:0000256" key="2">
    <source>
        <dbReference type="ARBA" id="ARBA00022704"/>
    </source>
</evidence>